<organism evidence="1 2">
    <name type="scientific">Pelodictyon phaeoclathratiforme (strain DSM 5477 / BU-1)</name>
    <dbReference type="NCBI Taxonomy" id="324925"/>
    <lineage>
        <taxon>Bacteria</taxon>
        <taxon>Pseudomonadati</taxon>
        <taxon>Chlorobiota</taxon>
        <taxon>Chlorobiia</taxon>
        <taxon>Chlorobiales</taxon>
        <taxon>Chlorobiaceae</taxon>
        <taxon>Chlorobium/Pelodictyon group</taxon>
        <taxon>Pelodictyon</taxon>
    </lineage>
</organism>
<gene>
    <name evidence="1" type="ordered locus">Ppha_1934</name>
</gene>
<evidence type="ECO:0000313" key="2">
    <source>
        <dbReference type="Proteomes" id="UP000002724"/>
    </source>
</evidence>
<dbReference type="STRING" id="324925.Ppha_1934"/>
<dbReference type="Proteomes" id="UP000002724">
    <property type="component" value="Chromosome"/>
</dbReference>
<dbReference type="EMBL" id="CP001110">
    <property type="protein sequence ID" value="ACF44152.1"/>
    <property type="molecule type" value="Genomic_DNA"/>
</dbReference>
<dbReference type="AlphaFoldDB" id="B4SC46"/>
<dbReference type="KEGG" id="pph:Ppha_1934"/>
<dbReference type="OrthoDB" id="122670at2"/>
<dbReference type="InterPro" id="IPR025427">
    <property type="entry name" value="DUF4160"/>
</dbReference>
<keyword evidence="2" id="KW-1185">Reference proteome</keyword>
<protein>
    <recommendedName>
        <fullName evidence="3">DUF4160 domain-containing protein</fullName>
    </recommendedName>
</protein>
<evidence type="ECO:0008006" key="3">
    <source>
        <dbReference type="Google" id="ProtNLM"/>
    </source>
</evidence>
<sequence>MPTIKELSNGFRFFFFSFDCNEPLHVHVSKESKICKFWVEPLSLAKNHGFSSKELNAIYKVIQLESNLIKSYWYEHCGQ</sequence>
<dbReference type="HOGENOM" id="CLU_162083_4_1_10"/>
<dbReference type="Pfam" id="PF13711">
    <property type="entry name" value="DUF4160"/>
    <property type="match status" value="1"/>
</dbReference>
<name>B4SC46_PELPB</name>
<evidence type="ECO:0000313" key="1">
    <source>
        <dbReference type="EMBL" id="ACF44152.1"/>
    </source>
</evidence>
<proteinExistence type="predicted"/>
<accession>B4SC46</accession>
<reference evidence="1 2" key="1">
    <citation type="submission" date="2008-06" db="EMBL/GenBank/DDBJ databases">
        <title>Complete sequence of Pelodictyon phaeoclathratiforme BU-1.</title>
        <authorList>
            <consortium name="US DOE Joint Genome Institute"/>
            <person name="Lucas S."/>
            <person name="Copeland A."/>
            <person name="Lapidus A."/>
            <person name="Glavina del Rio T."/>
            <person name="Dalin E."/>
            <person name="Tice H."/>
            <person name="Bruce D."/>
            <person name="Goodwin L."/>
            <person name="Pitluck S."/>
            <person name="Schmutz J."/>
            <person name="Larimer F."/>
            <person name="Land M."/>
            <person name="Hauser L."/>
            <person name="Kyrpides N."/>
            <person name="Mikhailova N."/>
            <person name="Liu Z."/>
            <person name="Li T."/>
            <person name="Zhao F."/>
            <person name="Overmann J."/>
            <person name="Bryant D.A."/>
            <person name="Richardson P."/>
        </authorList>
    </citation>
    <scope>NUCLEOTIDE SEQUENCE [LARGE SCALE GENOMIC DNA]</scope>
    <source>
        <strain evidence="2">DSM 5477 / BU-1</strain>
    </source>
</reference>